<reference evidence="3 4" key="1">
    <citation type="submission" date="2015-12" db="EMBL/GenBank/DDBJ databases">
        <title>Draft Genome Sequence of Olsenella scatoligenes SK9K4T; a Producer of 3-Methylindole- (skatole) and 4-Methylphenol- (p-cresol) Isolated from Pig Feces.</title>
        <authorList>
            <person name="Li X."/>
            <person name="Borg B."/>
            <person name="Canibe N."/>
        </authorList>
    </citation>
    <scope>NUCLEOTIDE SEQUENCE [LARGE SCALE GENOMIC DNA]</scope>
    <source>
        <strain evidence="3 4">SK9K4</strain>
    </source>
</reference>
<comment type="caution">
    <text evidence="3">The sequence shown here is derived from an EMBL/GenBank/DDBJ whole genome shotgun (WGS) entry which is preliminary data.</text>
</comment>
<keyword evidence="1" id="KW-0812">Transmembrane</keyword>
<dbReference type="EMBL" id="LOJF01000009">
    <property type="protein sequence ID" value="KUH58361.1"/>
    <property type="molecule type" value="Genomic_DNA"/>
</dbReference>
<accession>A0A117J473</accession>
<dbReference type="InterPro" id="IPR006311">
    <property type="entry name" value="TAT_signal"/>
</dbReference>
<feature type="domain" description="Peptidase C39-like" evidence="2">
    <location>
        <begin position="107"/>
        <end position="240"/>
    </location>
</feature>
<name>A0A117J473_TRASO</name>
<keyword evidence="1" id="KW-1133">Transmembrane helix</keyword>
<gene>
    <name evidence="3" type="ORF">AUL39_04960</name>
</gene>
<keyword evidence="4" id="KW-1185">Reference proteome</keyword>
<protein>
    <recommendedName>
        <fullName evidence="2">Peptidase C39-like domain-containing protein</fullName>
    </recommendedName>
</protein>
<dbReference type="Proteomes" id="UP000054078">
    <property type="component" value="Unassembled WGS sequence"/>
</dbReference>
<evidence type="ECO:0000256" key="1">
    <source>
        <dbReference type="SAM" id="Phobius"/>
    </source>
</evidence>
<dbReference type="Pfam" id="PF13529">
    <property type="entry name" value="Peptidase_C39_2"/>
    <property type="match status" value="1"/>
</dbReference>
<organism evidence="3 4">
    <name type="scientific">Tractidigestivibacter scatoligenes</name>
    <name type="common">Olsenella scatoligenes</name>
    <dbReference type="NCBI Taxonomy" id="1299998"/>
    <lineage>
        <taxon>Bacteria</taxon>
        <taxon>Bacillati</taxon>
        <taxon>Actinomycetota</taxon>
        <taxon>Coriobacteriia</taxon>
        <taxon>Coriobacteriales</taxon>
        <taxon>Atopobiaceae</taxon>
        <taxon>Tractidigestivibacter</taxon>
    </lineage>
</organism>
<sequence length="267" mass="29089">MQQDDDSCRPRHVRRSLRHAALRLRWHVRRLTRRDVILAAALGVAAAAVIAAVVALVSPKAEQPGETEVTAIDTTGTQRTVAYDEEVVPVTQAPQSTPKDEWHQGSMPYLYQIDPQYKDYPYSNGTLEKQGCGPTSLSMVYIDLTGDTTYGPTEMADFATENGYSTDGNGSSWLLMSEGPEKLGLASTSVANTPEALAAELEAGHPIICNMAPGIFTKVGHYIAIEGLDDEGKALAHDSNSRARSLWHWDLSIICEQARAVWSFSVA</sequence>
<evidence type="ECO:0000259" key="2">
    <source>
        <dbReference type="Pfam" id="PF13529"/>
    </source>
</evidence>
<dbReference type="AlphaFoldDB" id="A0A117J473"/>
<dbReference type="STRING" id="1299998.AUL39_04960"/>
<dbReference type="InterPro" id="IPR039564">
    <property type="entry name" value="Peptidase_C39-like"/>
</dbReference>
<feature type="transmembrane region" description="Helical" evidence="1">
    <location>
        <begin position="36"/>
        <end position="57"/>
    </location>
</feature>
<keyword evidence="1" id="KW-0472">Membrane</keyword>
<proteinExistence type="predicted"/>
<evidence type="ECO:0000313" key="3">
    <source>
        <dbReference type="EMBL" id="KUH58361.1"/>
    </source>
</evidence>
<evidence type="ECO:0000313" key="4">
    <source>
        <dbReference type="Proteomes" id="UP000054078"/>
    </source>
</evidence>
<dbReference type="PROSITE" id="PS51318">
    <property type="entry name" value="TAT"/>
    <property type="match status" value="1"/>
</dbReference>
<dbReference type="Gene3D" id="3.90.70.10">
    <property type="entry name" value="Cysteine proteinases"/>
    <property type="match status" value="1"/>
</dbReference>